<reference evidence="2 3" key="1">
    <citation type="submission" date="2024-02" db="EMBL/GenBank/DDBJ databases">
        <title>High-quality chromosome-scale genome assembly of Pensacola bahiagrass (Paspalum notatum Flugge var. saurae).</title>
        <authorList>
            <person name="Vega J.M."/>
            <person name="Podio M."/>
            <person name="Orjuela J."/>
            <person name="Siena L.A."/>
            <person name="Pessino S.C."/>
            <person name="Combes M.C."/>
            <person name="Mariac C."/>
            <person name="Albertini E."/>
            <person name="Pupilli F."/>
            <person name="Ortiz J.P.A."/>
            <person name="Leblanc O."/>
        </authorList>
    </citation>
    <scope>NUCLEOTIDE SEQUENCE [LARGE SCALE GENOMIC DNA]</scope>
    <source>
        <strain evidence="2">R1</strain>
        <tissue evidence="2">Leaf</tissue>
    </source>
</reference>
<sequence length="315" mass="34912">MDTTVQRHYSSRLLLSNHHRQKQQQQHISKTQQDKYGEADAAHYGYKHEGYGGGGWRRTNPKIGTARALFLHNRSSAFSDSAGGVKVHDYYKKQEKHREAGAGYDALARYGGAVVKEHDDDTHEEMKYGKDGARYGAHYYYGGAVVKENNYKQEKKYGSAGYGAQYGDAVVKERGYKQQEKYVEAGGAGYGTHYGAAAESHGEEGAGYGAYYGGVGKYQQAAYGGAYEKKDEYIPGHSSFSAYVKKDGPDYNAGGYKSQGKAGKRGYFSGGYHDEAYYESDSDSDEESDREKAFPPRIPQGGVQSYQGYKWGQKN</sequence>
<keyword evidence="3" id="KW-1185">Reference proteome</keyword>
<dbReference type="EMBL" id="CP144748">
    <property type="protein sequence ID" value="WVZ67725.1"/>
    <property type="molecule type" value="Genomic_DNA"/>
</dbReference>
<evidence type="ECO:0000313" key="2">
    <source>
        <dbReference type="EMBL" id="WVZ67725.1"/>
    </source>
</evidence>
<evidence type="ECO:0000256" key="1">
    <source>
        <dbReference type="SAM" id="MobiDB-lite"/>
    </source>
</evidence>
<proteinExistence type="predicted"/>
<dbReference type="AlphaFoldDB" id="A0AAQ3T7A7"/>
<feature type="region of interest" description="Disordered" evidence="1">
    <location>
        <begin position="16"/>
        <end position="36"/>
    </location>
</feature>
<gene>
    <name evidence="2" type="ORF">U9M48_016768</name>
</gene>
<feature type="compositionally biased region" description="Acidic residues" evidence="1">
    <location>
        <begin position="277"/>
        <end position="288"/>
    </location>
</feature>
<name>A0AAQ3T7A7_PASNO</name>
<protein>
    <submittedName>
        <fullName evidence="2">Uncharacterized protein</fullName>
    </submittedName>
</protein>
<feature type="region of interest" description="Disordered" evidence="1">
    <location>
        <begin position="274"/>
        <end position="315"/>
    </location>
</feature>
<accession>A0AAQ3T7A7</accession>
<organism evidence="2 3">
    <name type="scientific">Paspalum notatum var. saurae</name>
    <dbReference type="NCBI Taxonomy" id="547442"/>
    <lineage>
        <taxon>Eukaryota</taxon>
        <taxon>Viridiplantae</taxon>
        <taxon>Streptophyta</taxon>
        <taxon>Embryophyta</taxon>
        <taxon>Tracheophyta</taxon>
        <taxon>Spermatophyta</taxon>
        <taxon>Magnoliopsida</taxon>
        <taxon>Liliopsida</taxon>
        <taxon>Poales</taxon>
        <taxon>Poaceae</taxon>
        <taxon>PACMAD clade</taxon>
        <taxon>Panicoideae</taxon>
        <taxon>Andropogonodae</taxon>
        <taxon>Paspaleae</taxon>
        <taxon>Paspalinae</taxon>
        <taxon>Paspalum</taxon>
    </lineage>
</organism>
<evidence type="ECO:0000313" key="3">
    <source>
        <dbReference type="Proteomes" id="UP001341281"/>
    </source>
</evidence>
<dbReference type="Proteomes" id="UP001341281">
    <property type="component" value="Chromosome 04"/>
</dbReference>